<protein>
    <submittedName>
        <fullName evidence="1">Uncharacterized protein</fullName>
    </submittedName>
</protein>
<gene>
    <name evidence="1" type="ORF">MLD38_017079</name>
</gene>
<proteinExistence type="predicted"/>
<evidence type="ECO:0000313" key="1">
    <source>
        <dbReference type="EMBL" id="KAI4368532.1"/>
    </source>
</evidence>
<name>A0ACB9QNV3_9MYRT</name>
<sequence length="169" mass="19582">MTLSQLQHMMLVLKESMRLHPPGVLLIPRETMHHFKLFGYDIPVGTRIHVNVWGSAGTPNLWEDPERFENSPVDYKGQHFELLTFWSGRRGCPGIYTGLILVELALENPMHRFDWRLPDGMREEDVDMEEGAGISVFRRSLFFLCRPTLLAQPIDDTLQSPESRVMNLY</sequence>
<reference evidence="2" key="1">
    <citation type="journal article" date="2023" name="Front. Plant Sci.">
        <title>Chromosomal-level genome assembly of Melastoma candidum provides insights into trichome evolution.</title>
        <authorList>
            <person name="Zhong Y."/>
            <person name="Wu W."/>
            <person name="Sun C."/>
            <person name="Zou P."/>
            <person name="Liu Y."/>
            <person name="Dai S."/>
            <person name="Zhou R."/>
        </authorList>
    </citation>
    <scope>NUCLEOTIDE SEQUENCE [LARGE SCALE GENOMIC DNA]</scope>
</reference>
<dbReference type="Proteomes" id="UP001057402">
    <property type="component" value="Chromosome 5"/>
</dbReference>
<accession>A0ACB9QNV3</accession>
<keyword evidence="2" id="KW-1185">Reference proteome</keyword>
<organism evidence="1 2">
    <name type="scientific">Melastoma candidum</name>
    <dbReference type="NCBI Taxonomy" id="119954"/>
    <lineage>
        <taxon>Eukaryota</taxon>
        <taxon>Viridiplantae</taxon>
        <taxon>Streptophyta</taxon>
        <taxon>Embryophyta</taxon>
        <taxon>Tracheophyta</taxon>
        <taxon>Spermatophyta</taxon>
        <taxon>Magnoliopsida</taxon>
        <taxon>eudicotyledons</taxon>
        <taxon>Gunneridae</taxon>
        <taxon>Pentapetalae</taxon>
        <taxon>rosids</taxon>
        <taxon>malvids</taxon>
        <taxon>Myrtales</taxon>
        <taxon>Melastomataceae</taxon>
        <taxon>Melastomatoideae</taxon>
        <taxon>Melastomateae</taxon>
        <taxon>Melastoma</taxon>
    </lineage>
</organism>
<dbReference type="EMBL" id="CM042884">
    <property type="protein sequence ID" value="KAI4368532.1"/>
    <property type="molecule type" value="Genomic_DNA"/>
</dbReference>
<evidence type="ECO:0000313" key="2">
    <source>
        <dbReference type="Proteomes" id="UP001057402"/>
    </source>
</evidence>
<comment type="caution">
    <text evidence="1">The sequence shown here is derived from an EMBL/GenBank/DDBJ whole genome shotgun (WGS) entry which is preliminary data.</text>
</comment>